<protein>
    <submittedName>
        <fullName evidence="1">C6orf136 protein</fullName>
    </submittedName>
</protein>
<dbReference type="PANTHER" id="PTHR31094:SF2">
    <property type="entry name" value="RIKEN CDNA 2310061I04 GENE"/>
    <property type="match status" value="1"/>
</dbReference>
<dbReference type="Pfam" id="PF10184">
    <property type="entry name" value="DUF2358"/>
    <property type="match status" value="1"/>
</dbReference>
<organism evidence="1 2">
    <name type="scientific">Branchiostoma lanceolatum</name>
    <name type="common">Common lancelet</name>
    <name type="synonym">Amphioxus lanceolatum</name>
    <dbReference type="NCBI Taxonomy" id="7740"/>
    <lineage>
        <taxon>Eukaryota</taxon>
        <taxon>Metazoa</taxon>
        <taxon>Chordata</taxon>
        <taxon>Cephalochordata</taxon>
        <taxon>Leptocardii</taxon>
        <taxon>Amphioxiformes</taxon>
        <taxon>Branchiostomatidae</taxon>
        <taxon>Branchiostoma</taxon>
    </lineage>
</organism>
<dbReference type="InterPro" id="IPR018790">
    <property type="entry name" value="DUF2358"/>
</dbReference>
<name>A0A8K0AC17_BRALA</name>
<dbReference type="SUPFAM" id="SSF54427">
    <property type="entry name" value="NTF2-like"/>
    <property type="match status" value="1"/>
</dbReference>
<reference evidence="1" key="1">
    <citation type="submission" date="2022-01" db="EMBL/GenBank/DDBJ databases">
        <authorList>
            <person name="Braso-Vives M."/>
        </authorList>
    </citation>
    <scope>NUCLEOTIDE SEQUENCE</scope>
</reference>
<gene>
    <name evidence="1" type="primary">C6orf136</name>
    <name evidence="1" type="ORF">BLAG_LOCUS24185</name>
</gene>
<accession>A0A8K0AC17</accession>
<dbReference type="OrthoDB" id="44820at2759"/>
<dbReference type="PANTHER" id="PTHR31094">
    <property type="entry name" value="RIKEN CDNA 2310061I04 GENE"/>
    <property type="match status" value="1"/>
</dbReference>
<evidence type="ECO:0000313" key="1">
    <source>
        <dbReference type="EMBL" id="CAH1272579.1"/>
    </source>
</evidence>
<evidence type="ECO:0000313" key="2">
    <source>
        <dbReference type="Proteomes" id="UP000838412"/>
    </source>
</evidence>
<dbReference type="InterPro" id="IPR032710">
    <property type="entry name" value="NTF2-like_dom_sf"/>
</dbReference>
<dbReference type="Proteomes" id="UP000838412">
    <property type="component" value="Chromosome 8"/>
</dbReference>
<dbReference type="EMBL" id="OV696693">
    <property type="protein sequence ID" value="CAH1272579.1"/>
    <property type="molecule type" value="Genomic_DNA"/>
</dbReference>
<proteinExistence type="predicted"/>
<sequence>MAFQLRFLKPTCSSIVPRTSSCRVGRHFGSQEAGISEAPSCTGELSGTEVGKQACGSSGSASGHPQCTSGRLACPLPPCGSQQVTCTRLGTLVRKNRNLDFEYAGNDGRKSHRWRSVAKEHSPTSLMVLPDGTLLQPFIFLSPGKPAEGEQHVLKKELNAVEEPFLSSTNGRKHKSEKESDTEKGYFDSDIVNETISSLLAQFEDIFKDNVIAREVQKVTMLPSQQLLPWKQDKAAKSENIEVIGDMEVMMSVDVKKQAKKHKLQMTSDKKVTRPSDNRVTEEKLAEVRAKLGEQMPRFFHGNHDYGMYHPDVVFINDFLSMTTKGRTTYQAILTVLRMAAWLFYADVRLDVLKLTHEVQDGTVQARWRVHGLPLHLLMLRFWRKDKSGLYRSIDAFSVFTVGPDGHITRHHCSKMMPDPGKYRRVMSLWERIAGQRVRPAATLSMEPTSLSLTAPKVPKADGQVY</sequence>
<keyword evidence="2" id="KW-1185">Reference proteome</keyword>
<dbReference type="AlphaFoldDB" id="A0A8K0AC17"/>